<dbReference type="EMBL" id="JBHUFL010000001">
    <property type="protein sequence ID" value="MFD1833804.1"/>
    <property type="molecule type" value="Genomic_DNA"/>
</dbReference>
<comment type="caution">
    <text evidence="1">The sequence shown here is derived from an EMBL/GenBank/DDBJ whole genome shotgun (WGS) entry which is preliminary data.</text>
</comment>
<gene>
    <name evidence="1" type="ORF">ACFSDA_01830</name>
</gene>
<dbReference type="Proteomes" id="UP001597280">
    <property type="component" value="Unassembled WGS sequence"/>
</dbReference>
<sequence>MVARRGLLGGAATAAALLLSGCGLGKVSLEKALNRAAEDVDGVTSTGLEVGFEAEFRRYVRGSVETSAASAEEALETFGAVMAAIVAAAYEHSGREEQRDRQAGEITLLDASGAEYDMWDLRPELEAERGRLDGVLLSDFEG</sequence>
<evidence type="ECO:0000313" key="1">
    <source>
        <dbReference type="EMBL" id="MFD1833804.1"/>
    </source>
</evidence>
<name>A0ABW4PSM9_9MICO</name>
<protein>
    <submittedName>
        <fullName evidence="1">Uncharacterized protein</fullName>
    </submittedName>
</protein>
<reference evidence="2" key="1">
    <citation type="journal article" date="2019" name="Int. J. Syst. Evol. Microbiol.">
        <title>The Global Catalogue of Microorganisms (GCM) 10K type strain sequencing project: providing services to taxonomists for standard genome sequencing and annotation.</title>
        <authorList>
            <consortium name="The Broad Institute Genomics Platform"/>
            <consortium name="The Broad Institute Genome Sequencing Center for Infectious Disease"/>
            <person name="Wu L."/>
            <person name="Ma J."/>
        </authorList>
    </citation>
    <scope>NUCLEOTIDE SEQUENCE [LARGE SCALE GENOMIC DNA]</scope>
    <source>
        <strain evidence="2">JCM 11650</strain>
    </source>
</reference>
<dbReference type="RefSeq" id="WP_343903421.1">
    <property type="nucleotide sequence ID" value="NZ_BAAAIS010000001.1"/>
</dbReference>
<dbReference type="PROSITE" id="PS51257">
    <property type="entry name" value="PROKAR_LIPOPROTEIN"/>
    <property type="match status" value="1"/>
</dbReference>
<keyword evidence="2" id="KW-1185">Reference proteome</keyword>
<organism evidence="1 2">
    <name type="scientific">Brachybacterium rhamnosum</name>
    <dbReference type="NCBI Taxonomy" id="173361"/>
    <lineage>
        <taxon>Bacteria</taxon>
        <taxon>Bacillati</taxon>
        <taxon>Actinomycetota</taxon>
        <taxon>Actinomycetes</taxon>
        <taxon>Micrococcales</taxon>
        <taxon>Dermabacteraceae</taxon>
        <taxon>Brachybacterium</taxon>
    </lineage>
</organism>
<accession>A0ABW4PSM9</accession>
<proteinExistence type="predicted"/>
<evidence type="ECO:0000313" key="2">
    <source>
        <dbReference type="Proteomes" id="UP001597280"/>
    </source>
</evidence>